<evidence type="ECO:0000313" key="6">
    <source>
        <dbReference type="Proteomes" id="UP001500842"/>
    </source>
</evidence>
<dbReference type="Pfam" id="PF07859">
    <property type="entry name" value="Abhydrolase_3"/>
    <property type="match status" value="1"/>
</dbReference>
<dbReference type="GO" id="GO:0016787">
    <property type="term" value="F:hydrolase activity"/>
    <property type="evidence" value="ECO:0007669"/>
    <property type="project" value="UniProtKB-KW"/>
</dbReference>
<organism evidence="5 6">
    <name type="scientific">Nocardioides humi</name>
    <dbReference type="NCBI Taxonomy" id="449461"/>
    <lineage>
        <taxon>Bacteria</taxon>
        <taxon>Bacillati</taxon>
        <taxon>Actinomycetota</taxon>
        <taxon>Actinomycetes</taxon>
        <taxon>Propionibacteriales</taxon>
        <taxon>Nocardioidaceae</taxon>
        <taxon>Nocardioides</taxon>
    </lineage>
</organism>
<dbReference type="PROSITE" id="PS01174">
    <property type="entry name" value="LIPASE_GDXG_SER"/>
    <property type="match status" value="1"/>
</dbReference>
<dbReference type="SUPFAM" id="SSF53474">
    <property type="entry name" value="alpha/beta-Hydrolases"/>
    <property type="match status" value="1"/>
</dbReference>
<keyword evidence="6" id="KW-1185">Reference proteome</keyword>
<evidence type="ECO:0000259" key="4">
    <source>
        <dbReference type="Pfam" id="PF07859"/>
    </source>
</evidence>
<dbReference type="PANTHER" id="PTHR48081:SF8">
    <property type="entry name" value="ALPHA_BETA HYDROLASE FOLD-3 DOMAIN-CONTAINING PROTEIN-RELATED"/>
    <property type="match status" value="1"/>
</dbReference>
<dbReference type="EMBL" id="BAAAOR010000014">
    <property type="protein sequence ID" value="GAA1515926.1"/>
    <property type="molecule type" value="Genomic_DNA"/>
</dbReference>
<proteinExistence type="inferred from homology"/>
<dbReference type="InterPro" id="IPR002168">
    <property type="entry name" value="Lipase_GDXG_HIS_AS"/>
</dbReference>
<dbReference type="Proteomes" id="UP001500842">
    <property type="component" value="Unassembled WGS sequence"/>
</dbReference>
<dbReference type="InterPro" id="IPR050300">
    <property type="entry name" value="GDXG_lipolytic_enzyme"/>
</dbReference>
<name>A0ABN2ADF9_9ACTN</name>
<dbReference type="Gene3D" id="3.40.50.1820">
    <property type="entry name" value="alpha/beta hydrolase"/>
    <property type="match status" value="1"/>
</dbReference>
<reference evidence="5 6" key="1">
    <citation type="journal article" date="2019" name="Int. J. Syst. Evol. Microbiol.">
        <title>The Global Catalogue of Microorganisms (GCM) 10K type strain sequencing project: providing services to taxonomists for standard genome sequencing and annotation.</title>
        <authorList>
            <consortium name="The Broad Institute Genomics Platform"/>
            <consortium name="The Broad Institute Genome Sequencing Center for Infectious Disease"/>
            <person name="Wu L."/>
            <person name="Ma J."/>
        </authorList>
    </citation>
    <scope>NUCLEOTIDE SEQUENCE [LARGE SCALE GENOMIC DNA]</scope>
    <source>
        <strain evidence="5 6">JCM 14942</strain>
    </source>
</reference>
<sequence>MADLRAKVVALNDRFYDPPEHSFDEVDAGGVPSAWVRSPDAGEGRVVLYFHGGGYGTGSIHTHRDLAARISRAARAAVLSVDYRLAPEHRFPAAVDDGLAAYDWLLDVEGYVGAQVSFSGDSAGAGLALGLGLACRDLGRPLPSSIAVISPLGDLAHSGASVQERAARDPLVSVKGSHAYATRYVRSWHDLRNPYASPVFGDFAGMPPVLLLVGTEEALHDDSTRIAATIERNGGEVDLSVWEGMVHDWPLFSSQVSEGQQAVDELGAFVDKRFG</sequence>
<keyword evidence="2 5" id="KW-0378">Hydrolase</keyword>
<protein>
    <submittedName>
        <fullName evidence="5">Alpha/beta hydrolase</fullName>
    </submittedName>
</protein>
<comment type="similarity">
    <text evidence="1">Belongs to the 'GDXG' lipolytic enzyme family.</text>
</comment>
<evidence type="ECO:0000313" key="5">
    <source>
        <dbReference type="EMBL" id="GAA1515926.1"/>
    </source>
</evidence>
<dbReference type="InterPro" id="IPR029058">
    <property type="entry name" value="AB_hydrolase_fold"/>
</dbReference>
<dbReference type="PANTHER" id="PTHR48081">
    <property type="entry name" value="AB HYDROLASE SUPERFAMILY PROTEIN C4A8.06C"/>
    <property type="match status" value="1"/>
</dbReference>
<feature type="active site" evidence="3">
    <location>
        <position position="122"/>
    </location>
</feature>
<gene>
    <name evidence="5" type="ORF">GCM10009788_20280</name>
</gene>
<accession>A0ABN2ADF9</accession>
<dbReference type="InterPro" id="IPR033140">
    <property type="entry name" value="Lipase_GDXG_put_SER_AS"/>
</dbReference>
<evidence type="ECO:0000256" key="3">
    <source>
        <dbReference type="PROSITE-ProRule" id="PRU10038"/>
    </source>
</evidence>
<dbReference type="InterPro" id="IPR013094">
    <property type="entry name" value="AB_hydrolase_3"/>
</dbReference>
<dbReference type="PROSITE" id="PS01173">
    <property type="entry name" value="LIPASE_GDXG_HIS"/>
    <property type="match status" value="1"/>
</dbReference>
<feature type="domain" description="Alpha/beta hydrolase fold-3" evidence="4">
    <location>
        <begin position="47"/>
        <end position="249"/>
    </location>
</feature>
<dbReference type="RefSeq" id="WP_181410658.1">
    <property type="nucleotide sequence ID" value="NZ_BAAAOR010000014.1"/>
</dbReference>
<evidence type="ECO:0000256" key="1">
    <source>
        <dbReference type="ARBA" id="ARBA00010515"/>
    </source>
</evidence>
<comment type="caution">
    <text evidence="5">The sequence shown here is derived from an EMBL/GenBank/DDBJ whole genome shotgun (WGS) entry which is preliminary data.</text>
</comment>
<evidence type="ECO:0000256" key="2">
    <source>
        <dbReference type="ARBA" id="ARBA00022801"/>
    </source>
</evidence>